<dbReference type="Gene3D" id="3.30.700.10">
    <property type="entry name" value="Glycoprotein, Type 4 Pilin"/>
    <property type="match status" value="1"/>
</dbReference>
<reference evidence="2" key="1">
    <citation type="submission" date="2022-05" db="EMBL/GenBank/DDBJ databases">
        <title>Halomonas geminus sp. nov. and Halomonas llamarensis sp. nov. isolated from high-altitude salars of the Atacama Desert.</title>
        <authorList>
            <person name="Hintersatz C."/>
            <person name="Rojas L.A."/>
            <person name="Wei T.-S."/>
            <person name="Kutschke S."/>
            <person name="Lehmann F."/>
            <person name="Jain R."/>
            <person name="Pollmann K."/>
        </authorList>
    </citation>
    <scope>NUCLEOTIDE SEQUENCE</scope>
    <source>
        <strain evidence="2">ATCHA</strain>
    </source>
</reference>
<keyword evidence="3" id="KW-1185">Reference proteome</keyword>
<evidence type="ECO:0000313" key="2">
    <source>
        <dbReference type="EMBL" id="MCL7929057.1"/>
    </source>
</evidence>
<evidence type="ECO:0000256" key="1">
    <source>
        <dbReference type="ARBA" id="ARBA00005233"/>
    </source>
</evidence>
<name>A0ABT0SMN5_9GAMM</name>
<dbReference type="InterPro" id="IPR045584">
    <property type="entry name" value="Pilin-like"/>
</dbReference>
<dbReference type="InterPro" id="IPR001082">
    <property type="entry name" value="Pilin"/>
</dbReference>
<proteinExistence type="inferred from homology"/>
<accession>A0ABT0SMN5</accession>
<comment type="caution">
    <text evidence="2">The sequence shown here is derived from an EMBL/GenBank/DDBJ whole genome shotgun (WGS) entry which is preliminary data.</text>
</comment>
<organism evidence="2 3">
    <name type="scientific">Halomonas llamarensis</name>
    <dbReference type="NCBI Taxonomy" id="2945104"/>
    <lineage>
        <taxon>Bacteria</taxon>
        <taxon>Pseudomonadati</taxon>
        <taxon>Pseudomonadota</taxon>
        <taxon>Gammaproteobacteria</taxon>
        <taxon>Oceanospirillales</taxon>
        <taxon>Halomonadaceae</taxon>
        <taxon>Halomonas</taxon>
    </lineage>
</organism>
<dbReference type="Proteomes" id="UP001165308">
    <property type="component" value="Unassembled WGS sequence"/>
</dbReference>
<dbReference type="Pfam" id="PF00114">
    <property type="entry name" value="Pilin"/>
    <property type="match status" value="1"/>
</dbReference>
<gene>
    <name evidence="2" type="ORF">M8006_03510</name>
</gene>
<dbReference type="EMBL" id="JAMJPJ010000003">
    <property type="protein sequence ID" value="MCL7929057.1"/>
    <property type="molecule type" value="Genomic_DNA"/>
</dbReference>
<dbReference type="SUPFAM" id="SSF54523">
    <property type="entry name" value="Pili subunits"/>
    <property type="match status" value="1"/>
</dbReference>
<protein>
    <submittedName>
        <fullName evidence="2">Pilin</fullName>
    </submittedName>
</protein>
<comment type="similarity">
    <text evidence="1">Belongs to the N-Me-Phe pilin family.</text>
</comment>
<evidence type="ECO:0000313" key="3">
    <source>
        <dbReference type="Proteomes" id="UP001165308"/>
    </source>
</evidence>
<sequence length="132" mass="14222">MAEGINLTVPIKSAIADFVSLKGRLPADKAELNDEFGDLVSDMSGKYIKKVVAHGVFSSGNPGGNSNPRSLFRLTFKNEGVNPDLQGRSMIMYARFAQDGVESGSLEWICQSATADNASIPDKYFPSSCRSL</sequence>